<sequence>CDDTVLKDGTIKLISDERWKLYAESLKDRGLVSEQRELQLYRKEIVSEVTFAESVGHKLGECDKHDVEPEKGRSGEYTPKQLGEGWGIDRSLNFKRGSGDYRRGGPHRGFRGRDGARRDPHLRDGYRGDDRRGREEYLRGGYAHLPPGKWAMNLKDLKTERSANWQPLEQVQCVRCGEFGHFAKWCTGVPLPPDEQAKLRQKIRERSKDTGRVYLDVLSECDRGELTLCWVGWGINSGEHPIE</sequence>
<evidence type="ECO:0000313" key="4">
    <source>
        <dbReference type="EMBL" id="GKT29592.1"/>
    </source>
</evidence>
<proteinExistence type="predicted"/>
<keyword evidence="1" id="KW-0863">Zinc-finger</keyword>
<feature type="region of interest" description="Disordered" evidence="2">
    <location>
        <begin position="62"/>
        <end position="130"/>
    </location>
</feature>
<name>A0ABQ5KCE4_9EUKA</name>
<keyword evidence="1" id="KW-0862">Zinc</keyword>
<organism evidence="4 5">
    <name type="scientific">Aduncisulcus paluster</name>
    <dbReference type="NCBI Taxonomy" id="2918883"/>
    <lineage>
        <taxon>Eukaryota</taxon>
        <taxon>Metamonada</taxon>
        <taxon>Carpediemonas-like organisms</taxon>
        <taxon>Aduncisulcus</taxon>
    </lineage>
</organism>
<comment type="caution">
    <text evidence="4">The sequence shown here is derived from an EMBL/GenBank/DDBJ whole genome shotgun (WGS) entry which is preliminary data.</text>
</comment>
<dbReference type="InterPro" id="IPR036875">
    <property type="entry name" value="Znf_CCHC_sf"/>
</dbReference>
<dbReference type="PROSITE" id="PS50158">
    <property type="entry name" value="ZF_CCHC"/>
    <property type="match status" value="1"/>
</dbReference>
<dbReference type="EMBL" id="BQXS01000908">
    <property type="protein sequence ID" value="GKT29592.1"/>
    <property type="molecule type" value="Genomic_DNA"/>
</dbReference>
<dbReference type="InterPro" id="IPR001878">
    <property type="entry name" value="Znf_CCHC"/>
</dbReference>
<dbReference type="SUPFAM" id="SSF57756">
    <property type="entry name" value="Retrovirus zinc finger-like domains"/>
    <property type="match status" value="1"/>
</dbReference>
<feature type="domain" description="CCHC-type" evidence="3">
    <location>
        <begin position="173"/>
        <end position="186"/>
    </location>
</feature>
<feature type="non-terminal residue" evidence="4">
    <location>
        <position position="243"/>
    </location>
</feature>
<evidence type="ECO:0000256" key="2">
    <source>
        <dbReference type="SAM" id="MobiDB-lite"/>
    </source>
</evidence>
<feature type="compositionally biased region" description="Basic and acidic residues" evidence="2">
    <location>
        <begin position="111"/>
        <end position="130"/>
    </location>
</feature>
<dbReference type="Gene3D" id="4.10.60.10">
    <property type="entry name" value="Zinc finger, CCHC-type"/>
    <property type="match status" value="1"/>
</dbReference>
<protein>
    <recommendedName>
        <fullName evidence="3">CCHC-type domain-containing protein</fullName>
    </recommendedName>
</protein>
<evidence type="ECO:0000256" key="1">
    <source>
        <dbReference type="PROSITE-ProRule" id="PRU00047"/>
    </source>
</evidence>
<feature type="compositionally biased region" description="Basic and acidic residues" evidence="2">
    <location>
        <begin position="62"/>
        <end position="74"/>
    </location>
</feature>
<feature type="non-terminal residue" evidence="4">
    <location>
        <position position="1"/>
    </location>
</feature>
<accession>A0ABQ5KCE4</accession>
<evidence type="ECO:0000259" key="3">
    <source>
        <dbReference type="PROSITE" id="PS50158"/>
    </source>
</evidence>
<keyword evidence="1" id="KW-0479">Metal-binding</keyword>
<reference evidence="4" key="1">
    <citation type="submission" date="2022-03" db="EMBL/GenBank/DDBJ databases">
        <title>Draft genome sequence of Aduncisulcus paluster, a free-living microaerophilic Fornicata.</title>
        <authorList>
            <person name="Yuyama I."/>
            <person name="Kume K."/>
            <person name="Tamura T."/>
            <person name="Inagaki Y."/>
            <person name="Hashimoto T."/>
        </authorList>
    </citation>
    <scope>NUCLEOTIDE SEQUENCE</scope>
    <source>
        <strain evidence="4">NY0171</strain>
    </source>
</reference>
<gene>
    <name evidence="4" type="ORF">ADUPG1_001229</name>
</gene>
<dbReference type="Proteomes" id="UP001057375">
    <property type="component" value="Unassembled WGS sequence"/>
</dbReference>
<evidence type="ECO:0000313" key="5">
    <source>
        <dbReference type="Proteomes" id="UP001057375"/>
    </source>
</evidence>
<keyword evidence="5" id="KW-1185">Reference proteome</keyword>